<protein>
    <submittedName>
        <fullName evidence="2">Uncharacterized protein</fullName>
    </submittedName>
</protein>
<dbReference type="AlphaFoldDB" id="A0ABD3RBV9"/>
<accession>A0ABD3RBV9</accession>
<feature type="compositionally biased region" description="Low complexity" evidence="1">
    <location>
        <begin position="9"/>
        <end position="33"/>
    </location>
</feature>
<dbReference type="Proteomes" id="UP001530377">
    <property type="component" value="Unassembled WGS sequence"/>
</dbReference>
<sequence>MMDQRRGASSSLSLSSLRPKSRTPPQQSSPRSSFAVGIDLHPTALTLEGSYNAMTSPISPALRAIWGAGAIVFGYESSGIPGVIADTLDSWVQIPSRSSINVVAAMSIVLDALFG</sequence>
<dbReference type="InterPro" id="IPR029026">
    <property type="entry name" value="tRNA_m1G_MTases_N"/>
</dbReference>
<organism evidence="2 3">
    <name type="scientific">Cyclostephanos tholiformis</name>
    <dbReference type="NCBI Taxonomy" id="382380"/>
    <lineage>
        <taxon>Eukaryota</taxon>
        <taxon>Sar</taxon>
        <taxon>Stramenopiles</taxon>
        <taxon>Ochrophyta</taxon>
        <taxon>Bacillariophyta</taxon>
        <taxon>Coscinodiscophyceae</taxon>
        <taxon>Thalassiosirophycidae</taxon>
        <taxon>Stephanodiscales</taxon>
        <taxon>Stephanodiscaceae</taxon>
        <taxon>Cyclostephanos</taxon>
    </lineage>
</organism>
<name>A0ABD3RBV9_9STRA</name>
<dbReference type="SUPFAM" id="SSF75217">
    <property type="entry name" value="alpha/beta knot"/>
    <property type="match status" value="1"/>
</dbReference>
<comment type="caution">
    <text evidence="2">The sequence shown here is derived from an EMBL/GenBank/DDBJ whole genome shotgun (WGS) entry which is preliminary data.</text>
</comment>
<dbReference type="EMBL" id="JALLPB020000427">
    <property type="protein sequence ID" value="KAL3809236.1"/>
    <property type="molecule type" value="Genomic_DNA"/>
</dbReference>
<evidence type="ECO:0000256" key="1">
    <source>
        <dbReference type="SAM" id="MobiDB-lite"/>
    </source>
</evidence>
<dbReference type="InterPro" id="IPR029028">
    <property type="entry name" value="Alpha/beta_knot_MTases"/>
</dbReference>
<evidence type="ECO:0000313" key="2">
    <source>
        <dbReference type="EMBL" id="KAL3809236.1"/>
    </source>
</evidence>
<evidence type="ECO:0000313" key="3">
    <source>
        <dbReference type="Proteomes" id="UP001530377"/>
    </source>
</evidence>
<reference evidence="2 3" key="1">
    <citation type="submission" date="2024-10" db="EMBL/GenBank/DDBJ databases">
        <title>Updated reference genomes for cyclostephanoid diatoms.</title>
        <authorList>
            <person name="Roberts W.R."/>
            <person name="Alverson A.J."/>
        </authorList>
    </citation>
    <scope>NUCLEOTIDE SEQUENCE [LARGE SCALE GENOMIC DNA]</scope>
    <source>
        <strain evidence="2 3">AJA228-03</strain>
    </source>
</reference>
<gene>
    <name evidence="2" type="ORF">ACHAXA_005284</name>
</gene>
<feature type="region of interest" description="Disordered" evidence="1">
    <location>
        <begin position="1"/>
        <end position="34"/>
    </location>
</feature>
<proteinExistence type="predicted"/>
<dbReference type="Gene3D" id="3.40.1280.10">
    <property type="match status" value="1"/>
</dbReference>
<keyword evidence="3" id="KW-1185">Reference proteome</keyword>